<protein>
    <submittedName>
        <fullName evidence="2">NAD(P)-binding protein</fullName>
    </submittedName>
</protein>
<dbReference type="STRING" id="879819.A0A0J0XGE4"/>
<dbReference type="PANTHER" id="PTHR12126">
    <property type="entry name" value="NADH-UBIQUINONE OXIDOREDUCTASE 39 KDA SUBUNIT-RELATED"/>
    <property type="match status" value="1"/>
</dbReference>
<dbReference type="Gene3D" id="3.40.50.720">
    <property type="entry name" value="NAD(P)-binding Rossmann-like Domain"/>
    <property type="match status" value="1"/>
</dbReference>
<dbReference type="InterPro" id="IPR036291">
    <property type="entry name" value="NAD(P)-bd_dom_sf"/>
</dbReference>
<dbReference type="CDD" id="cd05271">
    <property type="entry name" value="NDUFA9_like_SDR_a"/>
    <property type="match status" value="1"/>
</dbReference>
<organism evidence="2 3">
    <name type="scientific">Cutaneotrichosporon oleaginosum</name>
    <dbReference type="NCBI Taxonomy" id="879819"/>
    <lineage>
        <taxon>Eukaryota</taxon>
        <taxon>Fungi</taxon>
        <taxon>Dikarya</taxon>
        <taxon>Basidiomycota</taxon>
        <taxon>Agaricomycotina</taxon>
        <taxon>Tremellomycetes</taxon>
        <taxon>Trichosporonales</taxon>
        <taxon>Trichosporonaceae</taxon>
        <taxon>Cutaneotrichosporon</taxon>
    </lineage>
</organism>
<dbReference type="PANTHER" id="PTHR12126:SF11">
    <property type="entry name" value="NADH DEHYDROGENASE [UBIQUINONE] 1 ALPHA SUBCOMPLEX SUBUNIT 9, MITOCHONDRIAL"/>
    <property type="match status" value="1"/>
</dbReference>
<dbReference type="EMBL" id="KQ087240">
    <property type="protein sequence ID" value="KLT40170.1"/>
    <property type="molecule type" value="Genomic_DNA"/>
</dbReference>
<proteinExistence type="predicted"/>
<gene>
    <name evidence="2" type="ORF">CC85DRAFT_278276</name>
</gene>
<evidence type="ECO:0000313" key="2">
    <source>
        <dbReference type="EMBL" id="KLT40170.1"/>
    </source>
</evidence>
<evidence type="ECO:0000313" key="3">
    <source>
        <dbReference type="Proteomes" id="UP000053611"/>
    </source>
</evidence>
<dbReference type="InterPro" id="IPR051207">
    <property type="entry name" value="ComplexI_NDUFA9_subunit"/>
</dbReference>
<dbReference type="InterPro" id="IPR001509">
    <property type="entry name" value="Epimerase_deHydtase"/>
</dbReference>
<dbReference type="OrthoDB" id="275457at2759"/>
<dbReference type="Pfam" id="PF01370">
    <property type="entry name" value="Epimerase"/>
    <property type="match status" value="1"/>
</dbReference>
<dbReference type="GO" id="GO:0005739">
    <property type="term" value="C:mitochondrion"/>
    <property type="evidence" value="ECO:0007669"/>
    <property type="project" value="TreeGrafter"/>
</dbReference>
<dbReference type="Proteomes" id="UP000053611">
    <property type="component" value="Unassembled WGS sequence"/>
</dbReference>
<feature type="domain" description="NAD-dependent epimerase/dehydratase" evidence="1">
    <location>
        <begin position="62"/>
        <end position="259"/>
    </location>
</feature>
<evidence type="ECO:0000259" key="1">
    <source>
        <dbReference type="Pfam" id="PF01370"/>
    </source>
</evidence>
<reference evidence="2 3" key="1">
    <citation type="submission" date="2015-03" db="EMBL/GenBank/DDBJ databases">
        <title>Genomics and transcriptomics of the oil-accumulating basidiomycete yeast T. oleaginosus allow insights into substrate utilization and the diverse evolutionary trajectories of mating systems in fungi.</title>
        <authorList>
            <consortium name="DOE Joint Genome Institute"/>
            <person name="Kourist R."/>
            <person name="Kracht O."/>
            <person name="Bracharz F."/>
            <person name="Lipzen A."/>
            <person name="Nolan M."/>
            <person name="Ohm R."/>
            <person name="Grigoriev I."/>
            <person name="Sun S."/>
            <person name="Heitman J."/>
            <person name="Bruck T."/>
            <person name="Nowrousian M."/>
        </authorList>
    </citation>
    <scope>NUCLEOTIDE SEQUENCE [LARGE SCALE GENOMIC DNA]</scope>
    <source>
        <strain evidence="2 3">IBC0246</strain>
    </source>
</reference>
<keyword evidence="3" id="KW-1185">Reference proteome</keyword>
<dbReference type="GeneID" id="28982108"/>
<sequence length="413" mass="45670">MVSARFAPALRSKVAASVGPRMAIRSTHDLTVLNQPKTNKAVPITRVGSPIGGRASLSGHTVTVFGATSFLGRYLVSKLAKDGTQVIVPYRDEDAKRHLKVAGDLGQVVPLEWDARKPDQIHECLRHSDTVYNLVGRDWETRNYSYNDVNVTTAATIAQIAAESGVDQFIHVSHLNANPRSTSEFYRTKYAGERAVRDAFPNATIVRPGRMFGGEDWLLNALATWPILGKLNNGNTQILPVHVHDVAEALKVMLDAPVTSVASTFSLPGPEMHTYSSIAALISELTLKPETSLPAVPKPIAQIFSNIINRAIWWPVLSPDELERYYINDAGVEKLNRPDISAYPAGWAPEFKDESVPAVDGEPVKSWGELMIEPDRIEEHAIKYVRRYRSSATFDVPVEIGHFKRPKPYHVVP</sequence>
<dbReference type="AlphaFoldDB" id="A0A0J0XGE4"/>
<dbReference type="SUPFAM" id="SSF51735">
    <property type="entry name" value="NAD(P)-binding Rossmann-fold domains"/>
    <property type="match status" value="1"/>
</dbReference>
<dbReference type="GO" id="GO:0044877">
    <property type="term" value="F:protein-containing complex binding"/>
    <property type="evidence" value="ECO:0007669"/>
    <property type="project" value="TreeGrafter"/>
</dbReference>
<accession>A0A0J0XGE4</accession>
<name>A0A0J0XGE4_9TREE</name>